<comment type="caution">
    <text evidence="2">The sequence shown here is derived from an EMBL/GenBank/DDBJ whole genome shotgun (WGS) entry which is preliminary data.</text>
</comment>
<feature type="compositionally biased region" description="Gly residues" evidence="1">
    <location>
        <begin position="16"/>
        <end position="25"/>
    </location>
</feature>
<gene>
    <name evidence="2" type="ORF">HLUCCX10_13530</name>
</gene>
<dbReference type="Proteomes" id="UP000050421">
    <property type="component" value="Unassembled WGS sequence"/>
</dbReference>
<dbReference type="STRING" id="1305737.GCA_000526355_00614"/>
<evidence type="ECO:0000256" key="1">
    <source>
        <dbReference type="SAM" id="MobiDB-lite"/>
    </source>
</evidence>
<dbReference type="eggNOG" id="COG0673">
    <property type="taxonomic scope" value="Bacteria"/>
</dbReference>
<accession>A0A0P8BTT7</accession>
<evidence type="ECO:0000313" key="2">
    <source>
        <dbReference type="EMBL" id="KPQ13284.1"/>
    </source>
</evidence>
<organism evidence="2 3">
    <name type="scientific">Algoriphagus marincola HL-49</name>
    <dbReference type="NCBI Taxonomy" id="1305737"/>
    <lineage>
        <taxon>Bacteria</taxon>
        <taxon>Pseudomonadati</taxon>
        <taxon>Bacteroidota</taxon>
        <taxon>Cytophagia</taxon>
        <taxon>Cytophagales</taxon>
        <taxon>Cyclobacteriaceae</taxon>
        <taxon>Algoriphagus</taxon>
    </lineage>
</organism>
<protein>
    <submittedName>
        <fullName evidence="2">GH109 family glycosyl hydrolase</fullName>
    </submittedName>
</protein>
<name>A0A0P8BTT7_9BACT</name>
<feature type="region of interest" description="Disordered" evidence="1">
    <location>
        <begin position="1"/>
        <end position="25"/>
    </location>
</feature>
<evidence type="ECO:0000313" key="3">
    <source>
        <dbReference type="Proteomes" id="UP000050421"/>
    </source>
</evidence>
<keyword evidence="2" id="KW-0378">Hydrolase</keyword>
<reference evidence="2 3" key="1">
    <citation type="submission" date="2015-09" db="EMBL/GenBank/DDBJ databases">
        <title>Identification and resolution of microdiversity through metagenomic sequencing of parallel consortia.</title>
        <authorList>
            <person name="Nelson W.C."/>
            <person name="Romine M.F."/>
            <person name="Lindemann S.R."/>
        </authorList>
    </citation>
    <scope>NUCLEOTIDE SEQUENCE [LARGE SCALE GENOMIC DNA]</scope>
    <source>
        <strain evidence="2">HL-49</strain>
    </source>
</reference>
<proteinExistence type="predicted"/>
<feature type="non-terminal residue" evidence="2">
    <location>
        <position position="1"/>
    </location>
</feature>
<dbReference type="EMBL" id="LJXT01000096">
    <property type="protein sequence ID" value="KPQ13284.1"/>
    <property type="molecule type" value="Genomic_DNA"/>
</dbReference>
<dbReference type="AlphaFoldDB" id="A0A0P8BTT7"/>
<sequence length="25" mass="2540">TGGSWKENKPVPITLAGGGTTNVRV</sequence>
<dbReference type="GO" id="GO:0016787">
    <property type="term" value="F:hydrolase activity"/>
    <property type="evidence" value="ECO:0007669"/>
    <property type="project" value="UniProtKB-KW"/>
</dbReference>